<accession>A0A0F6H702</accession>
<proteinExistence type="predicted"/>
<dbReference type="NCBIfam" id="NF038324">
    <property type="entry name" value="DrmB_fam"/>
    <property type="match status" value="1"/>
</dbReference>
<sequence length="607" mass="68568">MNKQVIGNVRPSQLITAFGPGAIVDLHTLSIVVAGIDLWSKEQDLVIHETRLEKALNVKRFYSARPVESIFGAHGTIPAFIFPRYQLCPRCRTLSKLNEEYLRYDSKRKEIKCTHPDCGKDKDGNVINNIPKTTLPAPFIVACPAGHLDEFPWRRYVHRSESDCSARMRLFSRSEHGTVADLHVRCDCGRQRSMSYAFGDDKLEATGLCKGAQPWFGISENEGHKCSRNAELKTILRGASNAWFPVIQSALKIDLESTPLGIALSKIPIDTMDEIRTEEKITALLTLFPQLNEFSAKEILDYLQKKNGVLSPDDLDLRYPEWCALRRNPEETLPEDEFLLEGSSAGLFQKFISNVVIVRKLIEVRALVGFTRIDPISNFNLDFFEDVISPISQRKLDWLPAVEIKGEGIFIELNEDALSEWESRSVVRERTNDIYRIFIEMSFTENQKTERLNRKLFPREVLLHTFSHLLIRQLALDCGYSSSSIRERIYCSSDPKKRMAGVLIYTGSADSDGSLGGLADIGNSERFQKLVRDALKSALICSSDPLCANHTPDLQSSLNGATCHACSLVSETSCENFNLFLDRNFIVETLARQGMAYFDTKSYQELS</sequence>
<dbReference type="AlphaFoldDB" id="A0A0F6H702"/>
<dbReference type="Pfam" id="PF09369">
    <property type="entry name" value="MZB"/>
    <property type="match status" value="1"/>
</dbReference>
<dbReference type="Proteomes" id="UP000006324">
    <property type="component" value="Unassembled WGS sequence"/>
</dbReference>
<name>A0A0F6H702_LEPIR</name>
<dbReference type="EMBL" id="AHNQ02000034">
    <property type="protein sequence ID" value="EKO24009.1"/>
    <property type="molecule type" value="Genomic_DNA"/>
</dbReference>
<reference evidence="2 3" key="1">
    <citation type="submission" date="2012-09" db="EMBL/GenBank/DDBJ databases">
        <authorList>
            <person name="Harkins D.M."/>
            <person name="Durkin A.S."/>
            <person name="Brinkac L.M."/>
            <person name="Selengut J.D."/>
            <person name="Sanka R."/>
            <person name="DePew J."/>
            <person name="Purushe J."/>
            <person name="Chanthongthip A."/>
            <person name="Lattana O."/>
            <person name="Phetsouvanh R."/>
            <person name="Newton P.N."/>
            <person name="Vinetz J.M."/>
            <person name="Sutton G.G."/>
            <person name="Nelson W.C."/>
            <person name="Fouts D.E."/>
        </authorList>
    </citation>
    <scope>NUCLEOTIDE SEQUENCE [LARGE SCALE GENOMIC DNA]</scope>
    <source>
        <strain evidence="2 3">UI 12621</strain>
    </source>
</reference>
<dbReference type="InterPro" id="IPR047721">
    <property type="entry name" value="DrmB"/>
</dbReference>
<comment type="caution">
    <text evidence="2">The sequence shown here is derived from an EMBL/GenBank/DDBJ whole genome shotgun (WGS) entry which is preliminary data.</text>
</comment>
<protein>
    <submittedName>
        <fullName evidence="2">PF09369 domain protein</fullName>
    </submittedName>
</protein>
<dbReference type="RefSeq" id="WP_001041902.1">
    <property type="nucleotide sequence ID" value="NZ_AHNQ02000034.1"/>
</dbReference>
<dbReference type="InterPro" id="IPR018973">
    <property type="entry name" value="MZB"/>
</dbReference>
<evidence type="ECO:0000313" key="2">
    <source>
        <dbReference type="EMBL" id="EKO24009.1"/>
    </source>
</evidence>
<evidence type="ECO:0000313" key="3">
    <source>
        <dbReference type="Proteomes" id="UP000006324"/>
    </source>
</evidence>
<evidence type="ECO:0000259" key="1">
    <source>
        <dbReference type="Pfam" id="PF09369"/>
    </source>
</evidence>
<organism evidence="2 3">
    <name type="scientific">Leptospira interrogans str. UI 12621</name>
    <dbReference type="NCBI Taxonomy" id="1049937"/>
    <lineage>
        <taxon>Bacteria</taxon>
        <taxon>Pseudomonadati</taxon>
        <taxon>Spirochaetota</taxon>
        <taxon>Spirochaetia</taxon>
        <taxon>Leptospirales</taxon>
        <taxon>Leptospiraceae</taxon>
        <taxon>Leptospira</taxon>
    </lineage>
</organism>
<feature type="domain" description="MrfA-like Zn-binding" evidence="1">
    <location>
        <begin position="466"/>
        <end position="566"/>
    </location>
</feature>
<gene>
    <name evidence="2" type="ORF">LEP1GSC104_2176</name>
</gene>